<reference evidence="1" key="1">
    <citation type="submission" date="2023-04" db="EMBL/GenBank/DDBJ databases">
        <title>Draft Genome sequencing of Naganishia species isolated from polar environments using Oxford Nanopore Technology.</title>
        <authorList>
            <person name="Leo P."/>
            <person name="Venkateswaran K."/>
        </authorList>
    </citation>
    <scope>NUCLEOTIDE SEQUENCE</scope>
    <source>
        <strain evidence="1">MNA-CCFEE 5425</strain>
    </source>
</reference>
<keyword evidence="2" id="KW-1185">Reference proteome</keyword>
<accession>A0ACC2X1N8</accession>
<proteinExistence type="predicted"/>
<dbReference type="Proteomes" id="UP001243375">
    <property type="component" value="Unassembled WGS sequence"/>
</dbReference>
<dbReference type="EMBL" id="JASBWU010000012">
    <property type="protein sequence ID" value="KAJ9117485.1"/>
    <property type="molecule type" value="Genomic_DNA"/>
</dbReference>
<evidence type="ECO:0000313" key="1">
    <source>
        <dbReference type="EMBL" id="KAJ9117485.1"/>
    </source>
</evidence>
<name>A0ACC2X1N8_9TREE</name>
<sequence length="211" mass="23058">MARGAPSASAHNKNRRVKAKEKRQAETARTQEQPTMNYPQRRVITSHAQGSSLTNDTEPEVVVLDDIKSSNVLKCPTGTAHLSELWATPSAPGINTYTLEQDDSKLGEKHFTTATGSNLRMTYFEPNTVCGMHRTSSVDYNIIMDGEVYLQVPDGKGGIKETVCRRGDVVIQRGTLHAWRAGAEGARWVSVLVGAKKVVDPSGKELPDVLL</sequence>
<gene>
    <name evidence="1" type="ORF">QFC22_004335</name>
</gene>
<evidence type="ECO:0000313" key="2">
    <source>
        <dbReference type="Proteomes" id="UP001243375"/>
    </source>
</evidence>
<comment type="caution">
    <text evidence="1">The sequence shown here is derived from an EMBL/GenBank/DDBJ whole genome shotgun (WGS) entry which is preliminary data.</text>
</comment>
<protein>
    <submittedName>
        <fullName evidence="1">Uncharacterized protein</fullName>
    </submittedName>
</protein>
<organism evidence="1 2">
    <name type="scientific">Naganishia vaughanmartiniae</name>
    <dbReference type="NCBI Taxonomy" id="1424756"/>
    <lineage>
        <taxon>Eukaryota</taxon>
        <taxon>Fungi</taxon>
        <taxon>Dikarya</taxon>
        <taxon>Basidiomycota</taxon>
        <taxon>Agaricomycotina</taxon>
        <taxon>Tremellomycetes</taxon>
        <taxon>Filobasidiales</taxon>
        <taxon>Filobasidiaceae</taxon>
        <taxon>Naganishia</taxon>
    </lineage>
</organism>